<organism evidence="3 4">
    <name type="scientific">Tractidigestivibacter montrealensis</name>
    <dbReference type="NCBI Taxonomy" id="2972466"/>
    <lineage>
        <taxon>Bacteria</taxon>
        <taxon>Bacillati</taxon>
        <taxon>Actinomycetota</taxon>
        <taxon>Coriobacteriia</taxon>
        <taxon>Coriobacteriales</taxon>
        <taxon>Atopobiaceae</taxon>
        <taxon>Tractidigestivibacter</taxon>
    </lineage>
</organism>
<dbReference type="RefSeq" id="WP_258498226.1">
    <property type="nucleotide sequence ID" value="NZ_JANSKA010000001.1"/>
</dbReference>
<dbReference type="InterPro" id="IPR018873">
    <property type="entry name" value="KilA-N_DNA-bd_domain"/>
</dbReference>
<keyword evidence="4" id="KW-1185">Reference proteome</keyword>
<evidence type="ECO:0000313" key="4">
    <source>
        <dbReference type="Proteomes" id="UP001204320"/>
    </source>
</evidence>
<name>A0ABT1Z5B7_9ACTN</name>
<protein>
    <submittedName>
        <fullName evidence="3">ORF6N domain-containing protein</fullName>
    </submittedName>
</protein>
<dbReference type="Pfam" id="PF10543">
    <property type="entry name" value="ORF6N"/>
    <property type="match status" value="1"/>
</dbReference>
<reference evidence="3 4" key="1">
    <citation type="submission" date="2022-08" db="EMBL/GenBank/DDBJ databases">
        <title>Tractidigestivibacter montrealensis type strain KD21.</title>
        <authorList>
            <person name="Diop K."/>
            <person name="Richard C."/>
            <person name="Routy B."/>
        </authorList>
    </citation>
    <scope>NUCLEOTIDE SEQUENCE [LARGE SCALE GENOMIC DNA]</scope>
    <source>
        <strain evidence="3 4">KD21</strain>
    </source>
</reference>
<comment type="caution">
    <text evidence="3">The sequence shown here is derived from an EMBL/GenBank/DDBJ whole genome shotgun (WGS) entry which is preliminary data.</text>
</comment>
<feature type="region of interest" description="Disordered" evidence="1">
    <location>
        <begin position="214"/>
        <end position="236"/>
    </location>
</feature>
<dbReference type="EMBL" id="JANSKA010000001">
    <property type="protein sequence ID" value="MCR9035404.1"/>
    <property type="molecule type" value="Genomic_DNA"/>
</dbReference>
<dbReference type="Proteomes" id="UP001204320">
    <property type="component" value="Unassembled WGS sequence"/>
</dbReference>
<proteinExistence type="predicted"/>
<feature type="domain" description="KilA-N DNA-binding" evidence="2">
    <location>
        <begin position="2"/>
        <end position="54"/>
    </location>
</feature>
<accession>A0ABT1Z5B7</accession>
<evidence type="ECO:0000256" key="1">
    <source>
        <dbReference type="SAM" id="MobiDB-lite"/>
    </source>
</evidence>
<sequence length="236" mass="27260">MIYTVRGEQAMLDSDLAKLYGLETRALNQAVTRNPDRFPELFCFRLTKNEMVIRGHVRHDMDAPKDRTHWTRRRSSTGLSCPTIELDAENATGGFEESNLPKFPTMPRKAVITLAVKKTKLNEHGFPIDDGRPYSRSNRRKRVRRHYPGLRFHELQRTSISLMIANCVDFRTASERASYSKVSATIHDGHPQRCLLRKRQNIRGRGWKVSKLNNKVPHGVESRTVPQRSFPPQELQ</sequence>
<gene>
    <name evidence="3" type="ORF">NVS32_00320</name>
</gene>
<evidence type="ECO:0000313" key="3">
    <source>
        <dbReference type="EMBL" id="MCR9035404.1"/>
    </source>
</evidence>
<evidence type="ECO:0000259" key="2">
    <source>
        <dbReference type="Pfam" id="PF10543"/>
    </source>
</evidence>